<evidence type="ECO:0008006" key="17">
    <source>
        <dbReference type="Google" id="ProtNLM"/>
    </source>
</evidence>
<dbReference type="SMART" id="SM00317">
    <property type="entry name" value="SET"/>
    <property type="match status" value="1"/>
</dbReference>
<sequence length="479" mass="53408">MQANPEAHRHLDMYADIYADVLKPSLKERQAIVDDAICSCTVPSVPADGAGLTAELTGCGEDCVNRSTFTECSPMTCPVASICTNNRFQTNMVPCKLDVFDTNSKGYGVRCKSDIKRGALIAEYVGEIVSETECRRRMTERYKHMNNFYFLHHTGNNVIDGCQYGSAARFINHSCSPNAHIEKWTVKGLVRVGIFASTAIARGTEICYDYKYRVMGQGNVVCRCGSDNCSGFLGERPKKIVSMATGSHKKGRRKGNAAKSAKLAIAGEEPVLEVSLAQQRRNQARDFTYARKNRLFLVRNIPSHKLVPLDDLQPGRFGTANPDSRTNGLILGTTRNSAQNSTGRNSAMGRHGDVGRHSGTISSDSGVHLAVNTDYKQLVRIMRMIYTTVLKTVRGQCRLFLRLPPRSRYPDYYQLIDTPICLADIEQKINSGLYPTVEELQVRPISRTAQSQKRVHTATLHVTYLLYPTRWYCVHHVVV</sequence>
<evidence type="ECO:0000256" key="4">
    <source>
        <dbReference type="ARBA" id="ARBA00022603"/>
    </source>
</evidence>
<feature type="domain" description="Post-SET" evidence="13">
    <location>
        <begin position="218"/>
        <end position="234"/>
    </location>
</feature>
<feature type="compositionally biased region" description="Polar residues" evidence="10">
    <location>
        <begin position="321"/>
        <end position="345"/>
    </location>
</feature>
<dbReference type="CDD" id="cd04369">
    <property type="entry name" value="Bromodomain"/>
    <property type="match status" value="1"/>
</dbReference>
<evidence type="ECO:0000256" key="3">
    <source>
        <dbReference type="ARBA" id="ARBA00022454"/>
    </source>
</evidence>
<dbReference type="Pfam" id="PF00856">
    <property type="entry name" value="SET"/>
    <property type="match status" value="1"/>
</dbReference>
<comment type="subcellular location">
    <subcellularLocation>
        <location evidence="2">Chromosome</location>
    </subcellularLocation>
    <subcellularLocation>
        <location evidence="1">Nucleus</location>
    </subcellularLocation>
</comment>
<dbReference type="RefSeq" id="XP_014155659.1">
    <property type="nucleotide sequence ID" value="XM_014300184.1"/>
</dbReference>
<name>A0A0L0FY56_9EUKA</name>
<dbReference type="InterPro" id="IPR050777">
    <property type="entry name" value="SET2_Histone-Lys_MeTrsfase"/>
</dbReference>
<evidence type="ECO:0000256" key="10">
    <source>
        <dbReference type="SAM" id="MobiDB-lite"/>
    </source>
</evidence>
<evidence type="ECO:0000256" key="7">
    <source>
        <dbReference type="ARBA" id="ARBA00023117"/>
    </source>
</evidence>
<dbReference type="InterPro" id="IPR001487">
    <property type="entry name" value="Bromodomain"/>
</dbReference>
<evidence type="ECO:0000256" key="2">
    <source>
        <dbReference type="ARBA" id="ARBA00004286"/>
    </source>
</evidence>
<dbReference type="GO" id="GO:0005634">
    <property type="term" value="C:nucleus"/>
    <property type="evidence" value="ECO:0007669"/>
    <property type="project" value="UniProtKB-SubCell"/>
</dbReference>
<dbReference type="OrthoDB" id="422362at2759"/>
<gene>
    <name evidence="15" type="ORF">SARC_05941</name>
</gene>
<dbReference type="InterPro" id="IPR036427">
    <property type="entry name" value="Bromodomain-like_sf"/>
</dbReference>
<feature type="domain" description="SET" evidence="12">
    <location>
        <begin position="95"/>
        <end position="211"/>
    </location>
</feature>
<dbReference type="eggNOG" id="KOG1083">
    <property type="taxonomic scope" value="Eukaryota"/>
</dbReference>
<dbReference type="InterPro" id="IPR001214">
    <property type="entry name" value="SET_dom"/>
</dbReference>
<keyword evidence="7 9" id="KW-0103">Bromodomain</keyword>
<evidence type="ECO:0000256" key="6">
    <source>
        <dbReference type="ARBA" id="ARBA00022691"/>
    </source>
</evidence>
<dbReference type="GO" id="GO:0032259">
    <property type="term" value="P:methylation"/>
    <property type="evidence" value="ECO:0007669"/>
    <property type="project" value="UniProtKB-KW"/>
</dbReference>
<dbReference type="PROSITE" id="PS50014">
    <property type="entry name" value="BROMODOMAIN_2"/>
    <property type="match status" value="1"/>
</dbReference>
<dbReference type="InterPro" id="IPR006560">
    <property type="entry name" value="AWS_dom"/>
</dbReference>
<evidence type="ECO:0000256" key="1">
    <source>
        <dbReference type="ARBA" id="ARBA00004123"/>
    </source>
</evidence>
<evidence type="ECO:0000259" key="14">
    <source>
        <dbReference type="PROSITE" id="PS51215"/>
    </source>
</evidence>
<keyword evidence="3" id="KW-0158">Chromosome</keyword>
<dbReference type="EMBL" id="KQ242000">
    <property type="protein sequence ID" value="KNC81757.1"/>
    <property type="molecule type" value="Genomic_DNA"/>
</dbReference>
<evidence type="ECO:0000313" key="15">
    <source>
        <dbReference type="EMBL" id="KNC81757.1"/>
    </source>
</evidence>
<keyword evidence="6" id="KW-0949">S-adenosyl-L-methionine</keyword>
<reference evidence="15 16" key="1">
    <citation type="submission" date="2011-02" db="EMBL/GenBank/DDBJ databases">
        <title>The Genome Sequence of Sphaeroforma arctica JP610.</title>
        <authorList>
            <consortium name="The Broad Institute Genome Sequencing Platform"/>
            <person name="Russ C."/>
            <person name="Cuomo C."/>
            <person name="Young S.K."/>
            <person name="Zeng Q."/>
            <person name="Gargeya S."/>
            <person name="Alvarado L."/>
            <person name="Berlin A."/>
            <person name="Chapman S.B."/>
            <person name="Chen Z."/>
            <person name="Freedman E."/>
            <person name="Gellesch M."/>
            <person name="Goldberg J."/>
            <person name="Griggs A."/>
            <person name="Gujja S."/>
            <person name="Heilman E."/>
            <person name="Heiman D."/>
            <person name="Howarth C."/>
            <person name="Mehta T."/>
            <person name="Neiman D."/>
            <person name="Pearson M."/>
            <person name="Roberts A."/>
            <person name="Saif S."/>
            <person name="Shea T."/>
            <person name="Shenoy N."/>
            <person name="Sisk P."/>
            <person name="Stolte C."/>
            <person name="Sykes S."/>
            <person name="White J."/>
            <person name="Yandava C."/>
            <person name="Burger G."/>
            <person name="Gray M.W."/>
            <person name="Holland P.W.H."/>
            <person name="King N."/>
            <person name="Lang F.B.F."/>
            <person name="Roger A.J."/>
            <person name="Ruiz-Trillo I."/>
            <person name="Haas B."/>
            <person name="Nusbaum C."/>
            <person name="Birren B."/>
        </authorList>
    </citation>
    <scope>NUCLEOTIDE SEQUENCE [LARGE SCALE GENOMIC DNA]</scope>
    <source>
        <strain evidence="15 16">JP610</strain>
    </source>
</reference>
<feature type="domain" description="AWS" evidence="14">
    <location>
        <begin position="33"/>
        <end position="92"/>
    </location>
</feature>
<keyword evidence="5" id="KW-0808">Transferase</keyword>
<dbReference type="Gene3D" id="1.20.920.10">
    <property type="entry name" value="Bromodomain-like"/>
    <property type="match status" value="1"/>
</dbReference>
<evidence type="ECO:0000313" key="16">
    <source>
        <dbReference type="Proteomes" id="UP000054560"/>
    </source>
</evidence>
<evidence type="ECO:0000259" key="13">
    <source>
        <dbReference type="PROSITE" id="PS50868"/>
    </source>
</evidence>
<accession>A0A0L0FY56</accession>
<organism evidence="15 16">
    <name type="scientific">Sphaeroforma arctica JP610</name>
    <dbReference type="NCBI Taxonomy" id="667725"/>
    <lineage>
        <taxon>Eukaryota</taxon>
        <taxon>Ichthyosporea</taxon>
        <taxon>Ichthyophonida</taxon>
        <taxon>Sphaeroforma</taxon>
    </lineage>
</organism>
<dbReference type="Proteomes" id="UP000054560">
    <property type="component" value="Unassembled WGS sequence"/>
</dbReference>
<evidence type="ECO:0000256" key="8">
    <source>
        <dbReference type="ARBA" id="ARBA00023242"/>
    </source>
</evidence>
<dbReference type="SUPFAM" id="SSF82199">
    <property type="entry name" value="SET domain"/>
    <property type="match status" value="1"/>
</dbReference>
<keyword evidence="8" id="KW-0539">Nucleus</keyword>
<dbReference type="PANTHER" id="PTHR22884">
    <property type="entry name" value="SET DOMAIN PROTEINS"/>
    <property type="match status" value="1"/>
</dbReference>
<dbReference type="SUPFAM" id="SSF47370">
    <property type="entry name" value="Bromodomain"/>
    <property type="match status" value="1"/>
</dbReference>
<dbReference type="Gene3D" id="2.170.270.10">
    <property type="entry name" value="SET domain"/>
    <property type="match status" value="1"/>
</dbReference>
<dbReference type="InterPro" id="IPR003616">
    <property type="entry name" value="Post-SET_dom"/>
</dbReference>
<dbReference type="PROSITE" id="PS50868">
    <property type="entry name" value="POST_SET"/>
    <property type="match status" value="1"/>
</dbReference>
<dbReference type="SMART" id="SM00570">
    <property type="entry name" value="AWS"/>
    <property type="match status" value="1"/>
</dbReference>
<dbReference type="GO" id="GO:0005694">
    <property type="term" value="C:chromosome"/>
    <property type="evidence" value="ECO:0007669"/>
    <property type="project" value="UniProtKB-SubCell"/>
</dbReference>
<proteinExistence type="predicted"/>
<feature type="region of interest" description="Disordered" evidence="10">
    <location>
        <begin position="320"/>
        <end position="352"/>
    </location>
</feature>
<evidence type="ECO:0000259" key="12">
    <source>
        <dbReference type="PROSITE" id="PS50280"/>
    </source>
</evidence>
<dbReference type="PROSITE" id="PS50280">
    <property type="entry name" value="SET"/>
    <property type="match status" value="1"/>
</dbReference>
<dbReference type="GO" id="GO:0042054">
    <property type="term" value="F:histone methyltransferase activity"/>
    <property type="evidence" value="ECO:0007669"/>
    <property type="project" value="InterPro"/>
</dbReference>
<keyword evidence="4" id="KW-0489">Methyltransferase</keyword>
<dbReference type="AlphaFoldDB" id="A0A0L0FY56"/>
<protein>
    <recommendedName>
        <fullName evidence="17">Histone-lysine N-methyltransferase</fullName>
    </recommendedName>
</protein>
<dbReference type="SMART" id="SM00297">
    <property type="entry name" value="BROMO"/>
    <property type="match status" value="1"/>
</dbReference>
<dbReference type="GeneID" id="25906445"/>
<dbReference type="Pfam" id="PF17907">
    <property type="entry name" value="AWS"/>
    <property type="match status" value="1"/>
</dbReference>
<dbReference type="PROSITE" id="PS51215">
    <property type="entry name" value="AWS"/>
    <property type="match status" value="1"/>
</dbReference>
<evidence type="ECO:0000256" key="5">
    <source>
        <dbReference type="ARBA" id="ARBA00022679"/>
    </source>
</evidence>
<dbReference type="InterPro" id="IPR046341">
    <property type="entry name" value="SET_dom_sf"/>
</dbReference>
<evidence type="ECO:0000256" key="9">
    <source>
        <dbReference type="PROSITE-ProRule" id="PRU00035"/>
    </source>
</evidence>
<evidence type="ECO:0000259" key="11">
    <source>
        <dbReference type="PROSITE" id="PS50014"/>
    </source>
</evidence>
<dbReference type="Pfam" id="PF00439">
    <property type="entry name" value="Bromodomain"/>
    <property type="match status" value="1"/>
</dbReference>
<keyword evidence="16" id="KW-1185">Reference proteome</keyword>
<dbReference type="STRING" id="667725.A0A0L0FY56"/>
<feature type="domain" description="Bromo" evidence="11">
    <location>
        <begin position="400"/>
        <end position="440"/>
    </location>
</feature>